<feature type="domain" description="Carrier" evidence="5">
    <location>
        <begin position="542"/>
        <end position="619"/>
    </location>
</feature>
<dbReference type="PROSITE" id="PS00012">
    <property type="entry name" value="PHOSPHOPANTETHEINE"/>
    <property type="match status" value="1"/>
</dbReference>
<keyword evidence="3" id="KW-0597">Phosphoprotein</keyword>
<dbReference type="Gene3D" id="3.30.300.30">
    <property type="match status" value="1"/>
</dbReference>
<dbReference type="InterPro" id="IPR020806">
    <property type="entry name" value="PKS_PP-bd"/>
</dbReference>
<dbReference type="SUPFAM" id="SSF53474">
    <property type="entry name" value="alpha/beta-Hydrolases"/>
    <property type="match status" value="1"/>
</dbReference>
<dbReference type="Gene3D" id="3.40.50.1820">
    <property type="entry name" value="alpha/beta hydrolase"/>
    <property type="match status" value="1"/>
</dbReference>
<dbReference type="EMBL" id="POUK01000005">
    <property type="protein sequence ID" value="PNF75904.1"/>
    <property type="molecule type" value="Genomic_DNA"/>
</dbReference>
<evidence type="ECO:0000259" key="5">
    <source>
        <dbReference type="PROSITE" id="PS50075"/>
    </source>
</evidence>
<dbReference type="InterPro" id="IPR029058">
    <property type="entry name" value="AB_hydrolase_fold"/>
</dbReference>
<evidence type="ECO:0000313" key="6">
    <source>
        <dbReference type="EMBL" id="PNF75904.1"/>
    </source>
</evidence>
<evidence type="ECO:0000313" key="7">
    <source>
        <dbReference type="Proteomes" id="UP000235881"/>
    </source>
</evidence>
<organism evidence="6 7">
    <name type="scientific">Stutzerimonas degradans</name>
    <dbReference type="NCBI Taxonomy" id="2968968"/>
    <lineage>
        <taxon>Bacteria</taxon>
        <taxon>Pseudomonadati</taxon>
        <taxon>Pseudomonadota</taxon>
        <taxon>Gammaproteobacteria</taxon>
        <taxon>Pseudomonadales</taxon>
        <taxon>Pseudomonadaceae</taxon>
        <taxon>Stutzerimonas</taxon>
    </lineage>
</organism>
<keyword evidence="4" id="KW-0436">Ligase</keyword>
<evidence type="ECO:0000256" key="3">
    <source>
        <dbReference type="ARBA" id="ARBA00022553"/>
    </source>
</evidence>
<keyword evidence="2" id="KW-0596">Phosphopantetheine</keyword>
<reference evidence="6 7" key="1">
    <citation type="submission" date="2018-01" db="EMBL/GenBank/DDBJ databases">
        <title>Denitrification phenotypes of diverse strains of Pseudomonas stutzeri.</title>
        <authorList>
            <person name="Milligan D.A."/>
            <person name="Bergaust L."/>
            <person name="Bakken L.R."/>
            <person name="Frostegard A."/>
        </authorList>
    </citation>
    <scope>NUCLEOTIDE SEQUENCE [LARGE SCALE GENOMIC DNA]</scope>
    <source>
        <strain evidence="6 7">DSM 50238</strain>
    </source>
</reference>
<dbReference type="AlphaFoldDB" id="A0A8E2QD37"/>
<dbReference type="Gene3D" id="1.10.1200.10">
    <property type="entry name" value="ACP-like"/>
    <property type="match status" value="1"/>
</dbReference>
<dbReference type="Proteomes" id="UP000235881">
    <property type="component" value="Unassembled WGS sequence"/>
</dbReference>
<dbReference type="InterPro" id="IPR042099">
    <property type="entry name" value="ANL_N_sf"/>
</dbReference>
<dbReference type="InterPro" id="IPR036736">
    <property type="entry name" value="ACP-like_sf"/>
</dbReference>
<name>A0A8E2QD37_9GAMM</name>
<dbReference type="RefSeq" id="WP_102829156.1">
    <property type="nucleotide sequence ID" value="NZ_CP065721.1"/>
</dbReference>
<dbReference type="GO" id="GO:0031956">
    <property type="term" value="F:medium-chain fatty acid-CoA ligase activity"/>
    <property type="evidence" value="ECO:0007669"/>
    <property type="project" value="TreeGrafter"/>
</dbReference>
<dbReference type="GO" id="GO:0006631">
    <property type="term" value="P:fatty acid metabolic process"/>
    <property type="evidence" value="ECO:0007669"/>
    <property type="project" value="TreeGrafter"/>
</dbReference>
<dbReference type="Pfam" id="PF00550">
    <property type="entry name" value="PP-binding"/>
    <property type="match status" value="1"/>
</dbReference>
<dbReference type="InterPro" id="IPR009081">
    <property type="entry name" value="PP-bd_ACP"/>
</dbReference>
<dbReference type="InterPro" id="IPR025110">
    <property type="entry name" value="AMP-bd_C"/>
</dbReference>
<accession>A0A8E2QD37</accession>
<comment type="similarity">
    <text evidence="1">Belongs to the ATP-dependent AMP-binding enzyme family.</text>
</comment>
<sequence>MTHSLESTGSVLDPAAPVRDSAATAPTLYRALARLAAAAPRRPALLATRFAPLDRGALCDQLDGIRHQLRRAGLGREAKIGVMIPDAAQAAVGILGVACSAVAVPLDPRLGPAELDQFLEQLPLDALLIIDGGPDAGYRAAHRHDLPLIIAEPAEDGSAGLLLRVTAAAVPAPDAEPEADAPAFILRSSGTTARPKLIPFSHRNMLAAAQNWQRWFRLNAEDRCLCVSAPYYSHGLKVTILTPLLGGGSVAFPLSPATVDLHEWFETLQPSWYSAGPALHRAVLEATHSRPEAFARHRLRFASSGGAPLQQEIVDGLQAVLGMPLLEHYGSSEAAQIAVNTPFPGEHKAGTVGRPLPGSVRIVDDAGAPVAAGERGEVLLRGPTLMAGYLGDPALNQAAFHDGWFHTGDLGSFDADGFLRLHGRLREVINRGGEKVSLQEVDDALLRHPAVAEAAAFAVPHPRLGEDVAAAVVLRPGMQVEAEALREFLRGELVYFKVPRRIQLLDELPRGLTGKVLRHRLSDALLAMRAAQARAGTTTADALLTPLERDVLGVWRRLLKTDAVGPDDNFFDCGGDSLLATEMLAELEQLLGRMIPETVLVEESARKLAARLQDLAGQVIPVIEFNQDPQRTPLFWFHGDFAQGGYYIRRLAKLLGSRQPLIAIAPHGLDNEPIPASVEQMARARLPLILERQTRGPYRIGGYCNGALVAFETARLLIEAGEEVEIVALIDPPTANVRPWSRVILRSADALLSETLLARTYEALSRFGETSKWPYPKRIANLLHKLGGRLLRRASAEAAPTARDLEVRERFQRYSLAMARYLPGRLAAPVVYFSADYTSHAWRNMGIRFESYDVLGGHHRCVKDYTASIATPLRALLEQAEPGPLVSLTESPDHDRTVH</sequence>
<dbReference type="InterPro" id="IPR006162">
    <property type="entry name" value="Ppantetheine_attach_site"/>
</dbReference>
<gene>
    <name evidence="6" type="ORF">CXK95_15030</name>
</gene>
<dbReference type="PANTHER" id="PTHR43201">
    <property type="entry name" value="ACYL-COA SYNTHETASE"/>
    <property type="match status" value="1"/>
</dbReference>
<evidence type="ECO:0000256" key="2">
    <source>
        <dbReference type="ARBA" id="ARBA00022450"/>
    </source>
</evidence>
<dbReference type="Pfam" id="PF13193">
    <property type="entry name" value="AMP-binding_C"/>
    <property type="match status" value="1"/>
</dbReference>
<dbReference type="GO" id="GO:0031177">
    <property type="term" value="F:phosphopantetheine binding"/>
    <property type="evidence" value="ECO:0007669"/>
    <property type="project" value="InterPro"/>
</dbReference>
<dbReference type="PANTHER" id="PTHR43201:SF5">
    <property type="entry name" value="MEDIUM-CHAIN ACYL-COA LIGASE ACSF2, MITOCHONDRIAL"/>
    <property type="match status" value="1"/>
</dbReference>
<keyword evidence="7" id="KW-1185">Reference proteome</keyword>
<comment type="caution">
    <text evidence="6">The sequence shown here is derived from an EMBL/GenBank/DDBJ whole genome shotgun (WGS) entry which is preliminary data.</text>
</comment>
<dbReference type="Pfam" id="PF00975">
    <property type="entry name" value="Thioesterase"/>
    <property type="match status" value="1"/>
</dbReference>
<dbReference type="Pfam" id="PF00501">
    <property type="entry name" value="AMP-binding"/>
    <property type="match status" value="1"/>
</dbReference>
<proteinExistence type="inferred from homology"/>
<dbReference type="PROSITE" id="PS50075">
    <property type="entry name" value="CARRIER"/>
    <property type="match status" value="1"/>
</dbReference>
<dbReference type="SUPFAM" id="SSF47336">
    <property type="entry name" value="ACP-like"/>
    <property type="match status" value="1"/>
</dbReference>
<evidence type="ECO:0000256" key="1">
    <source>
        <dbReference type="ARBA" id="ARBA00006432"/>
    </source>
</evidence>
<dbReference type="SMART" id="SM00823">
    <property type="entry name" value="PKS_PP"/>
    <property type="match status" value="1"/>
</dbReference>
<protein>
    <submittedName>
        <fullName evidence="6">Acyl-CoA synthetase</fullName>
    </submittedName>
</protein>
<evidence type="ECO:0000256" key="4">
    <source>
        <dbReference type="ARBA" id="ARBA00022598"/>
    </source>
</evidence>
<dbReference type="Gene3D" id="3.40.50.12780">
    <property type="entry name" value="N-terminal domain of ligase-like"/>
    <property type="match status" value="1"/>
</dbReference>
<dbReference type="SUPFAM" id="SSF56801">
    <property type="entry name" value="Acetyl-CoA synthetase-like"/>
    <property type="match status" value="1"/>
</dbReference>
<dbReference type="InterPro" id="IPR001031">
    <property type="entry name" value="Thioesterase"/>
</dbReference>
<dbReference type="InterPro" id="IPR000873">
    <property type="entry name" value="AMP-dep_synth/lig_dom"/>
</dbReference>
<dbReference type="InterPro" id="IPR045851">
    <property type="entry name" value="AMP-bd_C_sf"/>
</dbReference>